<keyword evidence="1" id="KW-0175">Coiled coil</keyword>
<proteinExistence type="predicted"/>
<protein>
    <submittedName>
        <fullName evidence="3">Uncharacterized protein</fullName>
    </submittedName>
</protein>
<sequence length="257" mass="26856">MTVITTSRSSPTWSGAGLPSGSCSVLIRSECIDQPPAAPTPPAAPAVAAEGGATEAGATEGWATPRVNRKRAADLVKTPEGMVSGSLESERAKVSRLLAYAQGLEAEQDAPFDPAAAGLLVPTAVTRPERQQPAGGRKRLSDLHGSVTMRNVGGEAQKRRLEAEEAAAAVAEKKRQREAKKAADEREVAERNAAFARCEGGCMCGVVPCPWAKWKRCMVCGPKLGLCKARACVAARKPLLLGYNPNAEAQSGAEVAQ</sequence>
<name>A0A7S3AEU4_9EUKA</name>
<dbReference type="EMBL" id="HBHX01005929">
    <property type="protein sequence ID" value="CAE0102558.1"/>
    <property type="molecule type" value="Transcribed_RNA"/>
</dbReference>
<evidence type="ECO:0000256" key="1">
    <source>
        <dbReference type="SAM" id="Coils"/>
    </source>
</evidence>
<evidence type="ECO:0000313" key="3">
    <source>
        <dbReference type="EMBL" id="CAE0102558.1"/>
    </source>
</evidence>
<organism evidence="3">
    <name type="scientific">Haptolina ericina</name>
    <dbReference type="NCBI Taxonomy" id="156174"/>
    <lineage>
        <taxon>Eukaryota</taxon>
        <taxon>Haptista</taxon>
        <taxon>Haptophyta</taxon>
        <taxon>Prymnesiophyceae</taxon>
        <taxon>Prymnesiales</taxon>
        <taxon>Prymnesiaceae</taxon>
        <taxon>Haptolina</taxon>
    </lineage>
</organism>
<feature type="region of interest" description="Disordered" evidence="2">
    <location>
        <begin position="34"/>
        <end position="66"/>
    </location>
</feature>
<feature type="coiled-coil region" evidence="1">
    <location>
        <begin position="161"/>
        <end position="199"/>
    </location>
</feature>
<feature type="compositionally biased region" description="Low complexity" evidence="2">
    <location>
        <begin position="45"/>
        <end position="65"/>
    </location>
</feature>
<accession>A0A7S3AEU4</accession>
<evidence type="ECO:0000256" key="2">
    <source>
        <dbReference type="SAM" id="MobiDB-lite"/>
    </source>
</evidence>
<reference evidence="3" key="1">
    <citation type="submission" date="2021-01" db="EMBL/GenBank/DDBJ databases">
        <authorList>
            <person name="Corre E."/>
            <person name="Pelletier E."/>
            <person name="Niang G."/>
            <person name="Scheremetjew M."/>
            <person name="Finn R."/>
            <person name="Kale V."/>
            <person name="Holt S."/>
            <person name="Cochrane G."/>
            <person name="Meng A."/>
            <person name="Brown T."/>
            <person name="Cohen L."/>
        </authorList>
    </citation>
    <scope>NUCLEOTIDE SEQUENCE</scope>
    <source>
        <strain evidence="3">CCMP281</strain>
    </source>
</reference>
<dbReference type="AlphaFoldDB" id="A0A7S3AEU4"/>
<gene>
    <name evidence="3" type="ORF">HERI1096_LOCUS3215</name>
</gene>